<feature type="compositionally biased region" description="Basic and acidic residues" evidence="1">
    <location>
        <begin position="8"/>
        <end position="20"/>
    </location>
</feature>
<gene>
    <name evidence="2" type="ORF">M9458_025695</name>
</gene>
<feature type="compositionally biased region" description="Low complexity" evidence="1">
    <location>
        <begin position="136"/>
        <end position="151"/>
    </location>
</feature>
<name>A0ABD0Q1T2_CIRMR</name>
<dbReference type="EMBL" id="JAMKFB020000012">
    <property type="protein sequence ID" value="KAL0180253.1"/>
    <property type="molecule type" value="Genomic_DNA"/>
</dbReference>
<reference evidence="2 3" key="1">
    <citation type="submission" date="2024-05" db="EMBL/GenBank/DDBJ databases">
        <title>Genome sequencing and assembly of Indian major carp, Cirrhinus mrigala (Hamilton, 1822).</title>
        <authorList>
            <person name="Mohindra V."/>
            <person name="Chowdhury L.M."/>
            <person name="Lal K."/>
            <person name="Jena J.K."/>
        </authorList>
    </citation>
    <scope>NUCLEOTIDE SEQUENCE [LARGE SCALE GENOMIC DNA]</scope>
    <source>
        <strain evidence="2">CM1030</strain>
        <tissue evidence="2">Blood</tissue>
    </source>
</reference>
<sequence length="259" mass="27737">HLMTLLISKHDRLYTEKDSETSQNQTEVKDQSQQLQQSNLVDWISEEDLHTCPSAAKNDPTSSSASAVDAASTSKPGPQGKGETAISPSKQAKTIPGPPKSAARRGNWLMNGLRTSSGERSRDSGSSQRLSTYDNVTSSSSLGSVLSMDSTPWSASSCEISVPDSEPLGTEDGPQAEASAQEERSEEDGKSSEQEDADSAVENRASGLFCSDNGNVAPVIRVVDEDGDADESPSSLINVVAELKEELRKQKQTYESRIK</sequence>
<evidence type="ECO:0000256" key="1">
    <source>
        <dbReference type="SAM" id="MobiDB-lite"/>
    </source>
</evidence>
<accession>A0ABD0Q1T2</accession>
<feature type="compositionally biased region" description="Low complexity" evidence="1">
    <location>
        <begin position="62"/>
        <end position="74"/>
    </location>
</feature>
<feature type="compositionally biased region" description="Basic and acidic residues" evidence="1">
    <location>
        <begin position="181"/>
        <end position="193"/>
    </location>
</feature>
<keyword evidence="3" id="KW-1185">Reference proteome</keyword>
<comment type="caution">
    <text evidence="2">The sequence shown here is derived from an EMBL/GenBank/DDBJ whole genome shotgun (WGS) entry which is preliminary data.</text>
</comment>
<feature type="non-terminal residue" evidence="2">
    <location>
        <position position="259"/>
    </location>
</feature>
<evidence type="ECO:0000313" key="3">
    <source>
        <dbReference type="Proteomes" id="UP001529510"/>
    </source>
</evidence>
<proteinExistence type="predicted"/>
<organism evidence="2 3">
    <name type="scientific">Cirrhinus mrigala</name>
    <name type="common">Mrigala</name>
    <dbReference type="NCBI Taxonomy" id="683832"/>
    <lineage>
        <taxon>Eukaryota</taxon>
        <taxon>Metazoa</taxon>
        <taxon>Chordata</taxon>
        <taxon>Craniata</taxon>
        <taxon>Vertebrata</taxon>
        <taxon>Euteleostomi</taxon>
        <taxon>Actinopterygii</taxon>
        <taxon>Neopterygii</taxon>
        <taxon>Teleostei</taxon>
        <taxon>Ostariophysi</taxon>
        <taxon>Cypriniformes</taxon>
        <taxon>Cyprinidae</taxon>
        <taxon>Labeoninae</taxon>
        <taxon>Labeonini</taxon>
        <taxon>Cirrhinus</taxon>
    </lineage>
</organism>
<dbReference type="AlphaFoldDB" id="A0ABD0Q1T2"/>
<dbReference type="Proteomes" id="UP001529510">
    <property type="component" value="Unassembled WGS sequence"/>
</dbReference>
<protein>
    <submittedName>
        <fullName evidence="2">Uncharacterized protein</fullName>
    </submittedName>
</protein>
<evidence type="ECO:0000313" key="2">
    <source>
        <dbReference type="EMBL" id="KAL0180253.1"/>
    </source>
</evidence>
<feature type="region of interest" description="Disordered" evidence="1">
    <location>
        <begin position="1"/>
        <end position="216"/>
    </location>
</feature>
<feature type="compositionally biased region" description="Polar residues" evidence="1">
    <location>
        <begin position="21"/>
        <end position="40"/>
    </location>
</feature>
<feature type="non-terminal residue" evidence="2">
    <location>
        <position position="1"/>
    </location>
</feature>